<dbReference type="RefSeq" id="WP_051699100.1">
    <property type="nucleotide sequence ID" value="NZ_JMIW01000003.1"/>
</dbReference>
<dbReference type="OrthoDB" id="7390937at2"/>
<proteinExistence type="predicted"/>
<gene>
    <name evidence="3" type="ORF">EH31_09915</name>
</gene>
<evidence type="ECO:0000256" key="2">
    <source>
        <dbReference type="SAM" id="SignalP"/>
    </source>
</evidence>
<feature type="signal peptide" evidence="2">
    <location>
        <begin position="1"/>
        <end position="27"/>
    </location>
</feature>
<name>A0A074M6K8_ERYLO</name>
<evidence type="ECO:0000313" key="4">
    <source>
        <dbReference type="Proteomes" id="UP000027647"/>
    </source>
</evidence>
<accession>A0A074M6K8</accession>
<dbReference type="EMBL" id="JMIW01000003">
    <property type="protein sequence ID" value="KEO90396.1"/>
    <property type="molecule type" value="Genomic_DNA"/>
</dbReference>
<evidence type="ECO:0000313" key="3">
    <source>
        <dbReference type="EMBL" id="KEO90396.1"/>
    </source>
</evidence>
<dbReference type="Proteomes" id="UP000027647">
    <property type="component" value="Unassembled WGS sequence"/>
</dbReference>
<feature type="chain" id="PRO_5001696929" evidence="2">
    <location>
        <begin position="28"/>
        <end position="289"/>
    </location>
</feature>
<feature type="compositionally biased region" description="Basic and acidic residues" evidence="1">
    <location>
        <begin position="251"/>
        <end position="270"/>
    </location>
</feature>
<feature type="region of interest" description="Disordered" evidence="1">
    <location>
        <begin position="251"/>
        <end position="272"/>
    </location>
</feature>
<comment type="caution">
    <text evidence="3">The sequence shown here is derived from an EMBL/GenBank/DDBJ whole genome shotgun (WGS) entry which is preliminary data.</text>
</comment>
<dbReference type="eggNOG" id="COG3225">
    <property type="taxonomic scope" value="Bacteria"/>
</dbReference>
<organism evidence="3 4">
    <name type="scientific">Erythrobacter longus</name>
    <dbReference type="NCBI Taxonomy" id="1044"/>
    <lineage>
        <taxon>Bacteria</taxon>
        <taxon>Pseudomonadati</taxon>
        <taxon>Pseudomonadota</taxon>
        <taxon>Alphaproteobacteria</taxon>
        <taxon>Sphingomonadales</taxon>
        <taxon>Erythrobacteraceae</taxon>
        <taxon>Erythrobacter/Porphyrobacter group</taxon>
        <taxon>Erythrobacter</taxon>
    </lineage>
</organism>
<keyword evidence="4" id="KW-1185">Reference proteome</keyword>
<dbReference type="PROSITE" id="PS51257">
    <property type="entry name" value="PROKAR_LIPOPROTEIN"/>
    <property type="match status" value="1"/>
</dbReference>
<keyword evidence="2" id="KW-0732">Signal</keyword>
<dbReference type="AlphaFoldDB" id="A0A074M6K8"/>
<evidence type="ECO:0000256" key="1">
    <source>
        <dbReference type="SAM" id="MobiDB-lite"/>
    </source>
</evidence>
<reference evidence="3 4" key="1">
    <citation type="submission" date="2014-04" db="EMBL/GenBank/DDBJ databases">
        <title>A comprehensive comparison of genomes of Erythrobacter spp. strains.</title>
        <authorList>
            <person name="Zheng Q."/>
        </authorList>
    </citation>
    <scope>NUCLEOTIDE SEQUENCE [LARGE SCALE GENOMIC DNA]</scope>
    <source>
        <strain evidence="3 4">DSM 6997</strain>
    </source>
</reference>
<sequence>MRLKTNAVIAFLGAALLCGCGAPSSDAEIASETDAASGAAGTTSRGPKPQLGLMTSLPLYWPIDADFGALASGEAGVPSQRGAFEATHELVLLDTLSPIAGMTADDAETDPLAKLDYLAVIQPRVLTPADNVALDKWVRAGGQLLLVLDPLLDGHYPLPLGDPRRPVEAALIPPVLARWGLELRFDETQERRVGAFDLRGIDIPMALSGELREIAGTGADCELVGGGVMARCQLGEGRLTVLADAEAFKDMGDPHRANDNTHQHGGEPHKSTAQTPVIQALVGFAFETK</sequence>
<protein>
    <submittedName>
        <fullName evidence="3">Uncharacterized protein</fullName>
    </submittedName>
</protein>
<dbReference type="STRING" id="1044.EH31_09915"/>